<protein>
    <submittedName>
        <fullName evidence="2">Uncharacterized protein</fullName>
    </submittedName>
</protein>
<name>A0A6G5A3F2_RHIMP</name>
<keyword evidence="1" id="KW-0472">Membrane</keyword>
<accession>A0A6G5A3F2</accession>
<sequence>METTVRPPIWRPLMDASLPGPRPLTITRMFLMSLSWATWLKLIAAACAATVVPFLAFLYPSVPPDFLPRHFPSSHGPDESVRVISVLFRLHLMWQIGRSRKGTPSNNISGVSSSGNMDHRACDGSTSTNFSPSVPSSFLGRDAIIAFLSSALRSRHVVHRDRSGVWVLTAVAARAPTSKLVPRNLELKIMPRTATRVYLNLDISS</sequence>
<evidence type="ECO:0000313" key="2">
    <source>
        <dbReference type="EMBL" id="NIE44690.1"/>
    </source>
</evidence>
<keyword evidence="1" id="KW-0812">Transmembrane</keyword>
<evidence type="ECO:0000256" key="1">
    <source>
        <dbReference type="SAM" id="Phobius"/>
    </source>
</evidence>
<feature type="transmembrane region" description="Helical" evidence="1">
    <location>
        <begin position="38"/>
        <end position="60"/>
    </location>
</feature>
<proteinExistence type="predicted"/>
<dbReference type="AlphaFoldDB" id="A0A6G5A3F2"/>
<organism evidence="2">
    <name type="scientific">Rhipicephalus microplus</name>
    <name type="common">Cattle tick</name>
    <name type="synonym">Boophilus microplus</name>
    <dbReference type="NCBI Taxonomy" id="6941"/>
    <lineage>
        <taxon>Eukaryota</taxon>
        <taxon>Metazoa</taxon>
        <taxon>Ecdysozoa</taxon>
        <taxon>Arthropoda</taxon>
        <taxon>Chelicerata</taxon>
        <taxon>Arachnida</taxon>
        <taxon>Acari</taxon>
        <taxon>Parasitiformes</taxon>
        <taxon>Ixodida</taxon>
        <taxon>Ixodoidea</taxon>
        <taxon>Ixodidae</taxon>
        <taxon>Rhipicephalinae</taxon>
        <taxon>Rhipicephalus</taxon>
        <taxon>Boophilus</taxon>
    </lineage>
</organism>
<reference evidence="2" key="1">
    <citation type="submission" date="2020-03" db="EMBL/GenBank/DDBJ databases">
        <title>A transcriptome and proteome of the tick Rhipicephalus microplus shaped by the genetic composition of its hosts and developmental stage.</title>
        <authorList>
            <person name="Garcia G.R."/>
            <person name="Ribeiro J.M.C."/>
            <person name="Maruyama S.R."/>
            <person name="Gardinasse L.G."/>
            <person name="Nelson K."/>
            <person name="Ferreira B.R."/>
            <person name="Andrade T.G."/>
            <person name="Santos I.K.F.M."/>
        </authorList>
    </citation>
    <scope>NUCLEOTIDE SEQUENCE</scope>
    <source>
        <strain evidence="2">NSGR</strain>
        <tissue evidence="2">Salivary glands</tissue>
    </source>
</reference>
<dbReference type="EMBL" id="GIKN01002417">
    <property type="protein sequence ID" value="NIE44690.1"/>
    <property type="molecule type" value="Transcribed_RNA"/>
</dbReference>
<keyword evidence="1" id="KW-1133">Transmembrane helix</keyword>